<dbReference type="Proteomes" id="UP001281410">
    <property type="component" value="Unassembled WGS sequence"/>
</dbReference>
<feature type="compositionally biased region" description="Basic and acidic residues" evidence="1">
    <location>
        <begin position="46"/>
        <end position="63"/>
    </location>
</feature>
<evidence type="ECO:0000313" key="3">
    <source>
        <dbReference type="Proteomes" id="UP001281410"/>
    </source>
</evidence>
<keyword evidence="3" id="KW-1185">Reference proteome</keyword>
<accession>A0AAD9Z4Z3</accession>
<feature type="region of interest" description="Disordered" evidence="1">
    <location>
        <begin position="39"/>
        <end position="100"/>
    </location>
</feature>
<comment type="caution">
    <text evidence="2">The sequence shown here is derived from an EMBL/GenBank/DDBJ whole genome shotgun (WGS) entry which is preliminary data.</text>
</comment>
<organism evidence="2 3">
    <name type="scientific">Dipteronia sinensis</name>
    <dbReference type="NCBI Taxonomy" id="43782"/>
    <lineage>
        <taxon>Eukaryota</taxon>
        <taxon>Viridiplantae</taxon>
        <taxon>Streptophyta</taxon>
        <taxon>Embryophyta</taxon>
        <taxon>Tracheophyta</taxon>
        <taxon>Spermatophyta</taxon>
        <taxon>Magnoliopsida</taxon>
        <taxon>eudicotyledons</taxon>
        <taxon>Gunneridae</taxon>
        <taxon>Pentapetalae</taxon>
        <taxon>rosids</taxon>
        <taxon>malvids</taxon>
        <taxon>Sapindales</taxon>
        <taxon>Sapindaceae</taxon>
        <taxon>Hippocastanoideae</taxon>
        <taxon>Acereae</taxon>
        <taxon>Dipteronia</taxon>
    </lineage>
</organism>
<gene>
    <name evidence="2" type="ORF">Dsin_000107</name>
</gene>
<protein>
    <submittedName>
        <fullName evidence="2">Uncharacterized protein</fullName>
    </submittedName>
</protein>
<reference evidence="2" key="1">
    <citation type="journal article" date="2023" name="Plant J.">
        <title>Genome sequences and population genomics provide insights into the demographic history, inbreeding, and mutation load of two 'living fossil' tree species of Dipteronia.</title>
        <authorList>
            <person name="Feng Y."/>
            <person name="Comes H.P."/>
            <person name="Chen J."/>
            <person name="Zhu S."/>
            <person name="Lu R."/>
            <person name="Zhang X."/>
            <person name="Li P."/>
            <person name="Qiu J."/>
            <person name="Olsen K.M."/>
            <person name="Qiu Y."/>
        </authorList>
    </citation>
    <scope>NUCLEOTIDE SEQUENCE</scope>
    <source>
        <strain evidence="2">NBL</strain>
    </source>
</reference>
<evidence type="ECO:0000256" key="1">
    <source>
        <dbReference type="SAM" id="MobiDB-lite"/>
    </source>
</evidence>
<name>A0AAD9Z4Z3_9ROSI</name>
<dbReference type="EMBL" id="JANJYJ010000963">
    <property type="protein sequence ID" value="KAK3170402.1"/>
    <property type="molecule type" value="Genomic_DNA"/>
</dbReference>
<dbReference type="AlphaFoldDB" id="A0AAD9Z4Z3"/>
<proteinExistence type="predicted"/>
<feature type="compositionally biased region" description="Basic and acidic residues" evidence="1">
    <location>
        <begin position="88"/>
        <end position="100"/>
    </location>
</feature>
<sequence length="100" mass="11668">MPKNVHHYLTKAAYIWTYSNVIHPILDEALWPQVKRGEVLPPMKRKMLERPKKNRKRQPDEPAKKKRKSGMQCGSCGEWSHNLRTCKGRGENAKGKKCKE</sequence>
<evidence type="ECO:0000313" key="2">
    <source>
        <dbReference type="EMBL" id="KAK3170402.1"/>
    </source>
</evidence>